<dbReference type="HOGENOM" id="CLU_142256_0_0_0"/>
<protein>
    <submittedName>
        <fullName evidence="1">Uncharacterized protein</fullName>
    </submittedName>
</protein>
<dbReference type="KEGG" id="rca:Rcas_3800"/>
<dbReference type="EMBL" id="CP000804">
    <property type="protein sequence ID" value="ABU59839.1"/>
    <property type="molecule type" value="Genomic_DNA"/>
</dbReference>
<dbReference type="eggNOG" id="ENOG50333R7">
    <property type="taxonomic scope" value="Bacteria"/>
</dbReference>
<dbReference type="STRING" id="383372.Rcas_3800"/>
<organism evidence="1 2">
    <name type="scientific">Roseiflexus castenholzii (strain DSM 13941 / HLO8)</name>
    <dbReference type="NCBI Taxonomy" id="383372"/>
    <lineage>
        <taxon>Bacteria</taxon>
        <taxon>Bacillati</taxon>
        <taxon>Chloroflexota</taxon>
        <taxon>Chloroflexia</taxon>
        <taxon>Chloroflexales</taxon>
        <taxon>Roseiflexineae</taxon>
        <taxon>Roseiflexaceae</taxon>
        <taxon>Roseiflexus</taxon>
    </lineage>
</organism>
<gene>
    <name evidence="1" type="ordered locus">Rcas_3800</name>
</gene>
<reference evidence="1 2" key="1">
    <citation type="submission" date="2007-08" db="EMBL/GenBank/DDBJ databases">
        <title>Complete sequence of Roseiflexus castenholzii DSM 13941.</title>
        <authorList>
            <consortium name="US DOE Joint Genome Institute"/>
            <person name="Copeland A."/>
            <person name="Lucas S."/>
            <person name="Lapidus A."/>
            <person name="Barry K."/>
            <person name="Glavina del Rio T."/>
            <person name="Dalin E."/>
            <person name="Tice H."/>
            <person name="Pitluck S."/>
            <person name="Thompson L.S."/>
            <person name="Brettin T."/>
            <person name="Bruce D."/>
            <person name="Detter J.C."/>
            <person name="Han C."/>
            <person name="Tapia R."/>
            <person name="Schmutz J."/>
            <person name="Larimer F."/>
            <person name="Land M."/>
            <person name="Hauser L."/>
            <person name="Kyrpides N."/>
            <person name="Mikhailova N."/>
            <person name="Bryant D.A."/>
            <person name="Hanada S."/>
            <person name="Tsukatani Y."/>
            <person name="Richardson P."/>
        </authorList>
    </citation>
    <scope>NUCLEOTIDE SEQUENCE [LARGE SCALE GENOMIC DNA]</scope>
    <source>
        <strain evidence="2">DSM 13941 / HLO8</strain>
    </source>
</reference>
<accession>A7NQJ3</accession>
<evidence type="ECO:0000313" key="1">
    <source>
        <dbReference type="EMBL" id="ABU59839.1"/>
    </source>
</evidence>
<sequence>MVIERIIRCDLSRSAKAAFVFRSLRRQASRENSGMEAYQRLQFDLLLGIAIERFVERITHRCGGYEAALTQLRADPQGEGIWLDTFVRTFLRDFLLDNPAGACFILQALVRREIVAPQPGAIGTMIEHMAVRAFADLLAAKTEEALEMSGATMEEP</sequence>
<evidence type="ECO:0000313" key="2">
    <source>
        <dbReference type="Proteomes" id="UP000000263"/>
    </source>
</evidence>
<keyword evidence="2" id="KW-1185">Reference proteome</keyword>
<dbReference type="Proteomes" id="UP000000263">
    <property type="component" value="Chromosome"/>
</dbReference>
<proteinExistence type="predicted"/>
<dbReference type="AlphaFoldDB" id="A7NQJ3"/>
<name>A7NQJ3_ROSCS</name>